<gene>
    <name evidence="1" type="ORF">IV454_30295</name>
</gene>
<proteinExistence type="predicted"/>
<dbReference type="Gene3D" id="3.50.50.60">
    <property type="entry name" value="FAD/NAD(P)-binding domain"/>
    <property type="match status" value="2"/>
</dbReference>
<dbReference type="PANTHER" id="PTHR42877">
    <property type="entry name" value="L-ORNITHINE N(5)-MONOOXYGENASE-RELATED"/>
    <property type="match status" value="1"/>
</dbReference>
<dbReference type="InterPro" id="IPR036188">
    <property type="entry name" value="FAD/NAD-bd_sf"/>
</dbReference>
<dbReference type="InterPro" id="IPR051209">
    <property type="entry name" value="FAD-bind_Monooxygenase_sf"/>
</dbReference>
<protein>
    <submittedName>
        <fullName evidence="1">NAD(P)/FAD-dependent oxidoreductase</fullName>
    </submittedName>
</protein>
<dbReference type="Proteomes" id="UP000662888">
    <property type="component" value="Chromosome"/>
</dbReference>
<organism evidence="1 2">
    <name type="scientific">Massilia antarctica</name>
    <dbReference type="NCBI Taxonomy" id="2765360"/>
    <lineage>
        <taxon>Bacteria</taxon>
        <taxon>Pseudomonadati</taxon>
        <taxon>Pseudomonadota</taxon>
        <taxon>Betaproteobacteria</taxon>
        <taxon>Burkholderiales</taxon>
        <taxon>Oxalobacteraceae</taxon>
        <taxon>Telluria group</taxon>
        <taxon>Massilia</taxon>
    </lineage>
</organism>
<dbReference type="PANTHER" id="PTHR42877:SF4">
    <property type="entry name" value="FAD_NAD(P)-BINDING DOMAIN-CONTAINING PROTEIN-RELATED"/>
    <property type="match status" value="1"/>
</dbReference>
<dbReference type="PRINTS" id="PR00368">
    <property type="entry name" value="FADPNR"/>
</dbReference>
<reference evidence="1 2" key="1">
    <citation type="submission" date="2020-11" db="EMBL/GenBank/DDBJ databases">
        <authorList>
            <person name="Sun Q."/>
        </authorList>
    </citation>
    <scope>NUCLEOTIDE SEQUENCE [LARGE SCALE GENOMIC DNA]</scope>
    <source>
        <strain evidence="1 2">P8398</strain>
    </source>
</reference>
<dbReference type="RefSeq" id="WP_206089315.1">
    <property type="nucleotide sequence ID" value="NZ_CP065053.1"/>
</dbReference>
<keyword evidence="2" id="KW-1185">Reference proteome</keyword>
<dbReference type="SUPFAM" id="SSF51905">
    <property type="entry name" value="FAD/NAD(P)-binding domain"/>
    <property type="match status" value="2"/>
</dbReference>
<dbReference type="PRINTS" id="PR00469">
    <property type="entry name" value="PNDRDTASEII"/>
</dbReference>
<dbReference type="EMBL" id="CP065053">
    <property type="protein sequence ID" value="QPI49662.1"/>
    <property type="molecule type" value="Genomic_DNA"/>
</dbReference>
<accession>A0AA48WC49</accession>
<sequence length="483" mass="53515">MTVPELDAVIIGSGFGGLCAAVRLKQAGIDNFVILEKDAQFGGTWQVNTYPGCAVDIPSHMYSFSFAPNPNWTRRLASQAELLDYTRAIVRDFGLAPHLRLGTAYEGAQFEEEGGYWRLRTSAGPLTAKCVVSALGAMNRAALPALPGMETFGGPSFHSSRWNHDVDLRGKRVAVIGNGASAIQFVPQIAPIVAQLDVYQRTAQWIVPRHDRAIGPRERSLLARLAPLRLLYRAFNYTIYEANAPLYLYLPRLFRLAHAVGLRHLHRQVADPLLRRQLTPDYTMGCKRVLVMSDYYPALTRANVSLVTSAVAEVRANSIVGADGVERAVDVLIYATGFHVGHALGSIEVRGRGGKRLFEHDQDCYKGCAVAGFPNYFTVTGPNSGLGHNSMIYMIESSVNYVVEAIKAIRAQGLHSVDVKADVQRDFVATVHKKLRGTVWSSGCKSWYLDGRGRNYAVWPGFTFTYRWATRRFDIENYDVVRA</sequence>
<evidence type="ECO:0000313" key="2">
    <source>
        <dbReference type="Proteomes" id="UP000662888"/>
    </source>
</evidence>
<evidence type="ECO:0000313" key="1">
    <source>
        <dbReference type="EMBL" id="QPI49662.1"/>
    </source>
</evidence>
<dbReference type="Pfam" id="PF13738">
    <property type="entry name" value="Pyr_redox_3"/>
    <property type="match status" value="1"/>
</dbReference>
<name>A0AA48WC49_9BURK</name>